<sequence length="184" mass="19762">MKLHMKSSLIALALGLAVSGSSFAADLTTPPAPPGADQHDFKPGDRPEGGKPQGEHGKRGHGERGHSGKPRGGLEDQLDLNKDQSKALRSSMRDDVSEQRAIVGSYLKKLPKPEQDAMAAELKASHDKHFKEFLDTLSPEQQAKAKVLFEKFKAEHPHGKPGPEGRPGLEGKPGDVPPAKPLTH</sequence>
<dbReference type="Proteomes" id="UP000006426">
    <property type="component" value="Plasmid pmppla107"/>
</dbReference>
<feature type="compositionally biased region" description="Pro residues" evidence="1">
    <location>
        <begin position="175"/>
        <end position="184"/>
    </location>
</feature>
<proteinExistence type="predicted"/>
<evidence type="ECO:0000256" key="1">
    <source>
        <dbReference type="SAM" id="MobiDB-lite"/>
    </source>
</evidence>
<feature type="region of interest" description="Disordered" evidence="1">
    <location>
        <begin position="152"/>
        <end position="184"/>
    </location>
</feature>
<keyword evidence="2" id="KW-0732">Signal</keyword>
<feature type="region of interest" description="Disordered" evidence="1">
    <location>
        <begin position="23"/>
        <end position="99"/>
    </location>
</feature>
<feature type="signal peptide" evidence="2">
    <location>
        <begin position="1"/>
        <end position="24"/>
    </location>
</feature>
<evidence type="ECO:0008006" key="5">
    <source>
        <dbReference type="Google" id="ProtNLM"/>
    </source>
</evidence>
<organism evidence="3 4">
    <name type="scientific">Pseudomonas amygdali pv. lachrymans str. M301315</name>
    <dbReference type="NCBI Taxonomy" id="629260"/>
    <lineage>
        <taxon>Bacteria</taxon>
        <taxon>Pseudomonadati</taxon>
        <taxon>Pseudomonadota</taxon>
        <taxon>Gammaproteobacteria</taxon>
        <taxon>Pseudomonadales</taxon>
        <taxon>Pseudomonadaceae</taxon>
        <taxon>Pseudomonas</taxon>
        <taxon>Pseudomonas amygdali</taxon>
    </lineage>
</organism>
<evidence type="ECO:0000313" key="3">
    <source>
        <dbReference type="EMBL" id="AXH60109.1"/>
    </source>
</evidence>
<name>A0AAD0PWK9_PSEAV</name>
<keyword evidence="3" id="KW-0614">Plasmid</keyword>
<dbReference type="RefSeq" id="WP_005742803.1">
    <property type="nucleotide sequence ID" value="NZ_CP031226.1"/>
</dbReference>
<accession>A0AAD0PWK9</accession>
<feature type="compositionally biased region" description="Basic and acidic residues" evidence="1">
    <location>
        <begin position="37"/>
        <end position="66"/>
    </location>
</feature>
<evidence type="ECO:0000313" key="4">
    <source>
        <dbReference type="Proteomes" id="UP000006426"/>
    </source>
</evidence>
<feature type="chain" id="PRO_5041917812" description="Periplasmic protein" evidence="2">
    <location>
        <begin position="25"/>
        <end position="184"/>
    </location>
</feature>
<reference evidence="3 4" key="1">
    <citation type="journal article" date="2011" name="PLoS Pathog.">
        <title>Dynamic evolution of pathogenicity revealed by sequencing and comparative genomics of 19 Pseudomonas syringae isolates.</title>
        <authorList>
            <person name="Baltrus D.A."/>
            <person name="Nishimura M.T."/>
            <person name="Romanchuk A."/>
            <person name="Chang J.H."/>
            <person name="Mukhtar M.S."/>
            <person name="Cherkis K."/>
            <person name="Roach J."/>
            <person name="Grant S.R."/>
            <person name="Jones C.D."/>
            <person name="Dangl J.L."/>
        </authorList>
    </citation>
    <scope>NUCLEOTIDE SEQUENCE [LARGE SCALE GENOMIC DNA]</scope>
    <source>
        <strain evidence="3 4">M301315</strain>
    </source>
</reference>
<geneLocation type="plasmid" evidence="4">
    <name>pmppla107</name>
</geneLocation>
<dbReference type="EMBL" id="CP031226">
    <property type="protein sequence ID" value="AXH60109.1"/>
    <property type="molecule type" value="Genomic_DNA"/>
</dbReference>
<evidence type="ECO:0000256" key="2">
    <source>
        <dbReference type="SAM" id="SignalP"/>
    </source>
</evidence>
<feature type="compositionally biased region" description="Basic and acidic residues" evidence="1">
    <location>
        <begin position="79"/>
        <end position="98"/>
    </location>
</feature>
<protein>
    <recommendedName>
        <fullName evidence="5">Periplasmic protein</fullName>
    </recommendedName>
</protein>
<gene>
    <name evidence="3" type="ORF">PLA107_033405</name>
</gene>
<feature type="compositionally biased region" description="Basic and acidic residues" evidence="1">
    <location>
        <begin position="152"/>
        <end position="173"/>
    </location>
</feature>
<dbReference type="GeneID" id="39474608"/>
<dbReference type="AlphaFoldDB" id="A0AAD0PWK9"/>